<keyword evidence="3" id="KW-1185">Reference proteome</keyword>
<evidence type="ECO:0000313" key="2">
    <source>
        <dbReference type="EMBL" id="UYP45122.1"/>
    </source>
</evidence>
<protein>
    <recommendedName>
        <fullName evidence="1">Molybdopterin-guanine dinucleotide biosynthesis protein B (MobB) domain-containing protein</fullName>
    </recommendedName>
</protein>
<dbReference type="InterPro" id="IPR052539">
    <property type="entry name" value="MGD_biosynthesis_adapter"/>
</dbReference>
<reference evidence="2" key="1">
    <citation type="submission" date="2022-09" db="EMBL/GenBank/DDBJ databases">
        <title>Actin cytoskeleton and complex cell architecture in an #Asgard archaeon.</title>
        <authorList>
            <person name="Ponce Toledo R.I."/>
            <person name="Schleper C."/>
            <person name="Rodrigues Oliveira T."/>
            <person name="Wollweber F."/>
            <person name="Xu J."/>
            <person name="Rittmann S."/>
            <person name="Klingl A."/>
            <person name="Pilhofer M."/>
        </authorList>
    </citation>
    <scope>NUCLEOTIDE SEQUENCE</scope>
    <source>
        <strain evidence="2">B-35</strain>
    </source>
</reference>
<dbReference type="InterPro" id="IPR027417">
    <property type="entry name" value="P-loop_NTPase"/>
</dbReference>
<dbReference type="EMBL" id="CP104013">
    <property type="protein sequence ID" value="UYP45122.1"/>
    <property type="molecule type" value="Genomic_DNA"/>
</dbReference>
<feature type="domain" description="Molybdopterin-guanine dinucleotide biosynthesis protein B (MobB)" evidence="1">
    <location>
        <begin position="12"/>
        <end position="147"/>
    </location>
</feature>
<evidence type="ECO:0000313" key="3">
    <source>
        <dbReference type="Proteomes" id="UP001208689"/>
    </source>
</evidence>
<dbReference type="SUPFAM" id="SSF52540">
    <property type="entry name" value="P-loop containing nucleoside triphosphate hydrolases"/>
    <property type="match status" value="1"/>
</dbReference>
<name>A0ABY6HNP6_9ARCH</name>
<gene>
    <name evidence="2" type="ORF">NEF87_001407</name>
</gene>
<accession>A0ABY6HNP6</accession>
<dbReference type="NCBIfam" id="TIGR00176">
    <property type="entry name" value="mobB"/>
    <property type="match status" value="1"/>
</dbReference>
<dbReference type="PANTHER" id="PTHR40072">
    <property type="entry name" value="MOLYBDOPTERIN-GUANINE DINUCLEOTIDE BIOSYNTHESIS ADAPTER PROTEIN-RELATED"/>
    <property type="match status" value="1"/>
</dbReference>
<evidence type="ECO:0000259" key="1">
    <source>
        <dbReference type="Pfam" id="PF03205"/>
    </source>
</evidence>
<organism evidence="2 3">
    <name type="scientific">Candidatus Lokiarchaeum ossiferum</name>
    <dbReference type="NCBI Taxonomy" id="2951803"/>
    <lineage>
        <taxon>Archaea</taxon>
        <taxon>Promethearchaeati</taxon>
        <taxon>Promethearchaeota</taxon>
        <taxon>Promethearchaeia</taxon>
        <taxon>Promethearchaeales</taxon>
        <taxon>Promethearchaeaceae</taxon>
        <taxon>Candidatus Lokiarchaeum</taxon>
    </lineage>
</organism>
<dbReference type="Gene3D" id="3.40.50.300">
    <property type="entry name" value="P-loop containing nucleotide triphosphate hydrolases"/>
    <property type="match status" value="1"/>
</dbReference>
<proteinExistence type="predicted"/>
<dbReference type="PANTHER" id="PTHR40072:SF1">
    <property type="entry name" value="MOLYBDOPTERIN-GUANINE DINUCLEOTIDE BIOSYNTHESIS ADAPTER PROTEIN"/>
    <property type="match status" value="1"/>
</dbReference>
<dbReference type="Pfam" id="PF03205">
    <property type="entry name" value="MobB"/>
    <property type="match status" value="1"/>
</dbReference>
<dbReference type="InterPro" id="IPR004435">
    <property type="entry name" value="MobB_dom"/>
</dbReference>
<dbReference type="Proteomes" id="UP001208689">
    <property type="component" value="Chromosome"/>
</dbReference>
<sequence>MDASQVTSIPKISFIGYSKSGKTASIEAIIKFLSVKKIRCMAFKHIHRDDFSIDIPGKNTWKYSQAGARIVCSKSKNESAFILNWDVSTNTLIKIVEAISQSEDASNPKSIVLLFEGFRDLDEKKILCVQSSKEIPEQLDPQVVAVAGAVSSTPSEVESIETNYNLPVINFLTNPEKIMRIYDL</sequence>